<dbReference type="KEGG" id="mhd:Marky_0151"/>
<keyword evidence="4" id="KW-0998">Cell outer membrane</keyword>
<dbReference type="HOGENOM" id="CLU_2070277_0_0_0"/>
<sequence>MNRRGFTLVEVAVTLVVLGVASVLVVHALSTVQAASLTARRAGMLAAVLENNAEWLRAHPHTIRDGQPCPRFDPNEAPGLEGYTCTLRAAPGPRLTAYRVEFRDPEGRLAAAVVLRLP</sequence>
<evidence type="ECO:0000313" key="5">
    <source>
        <dbReference type="EMBL" id="AEB10914.1"/>
    </source>
</evidence>
<dbReference type="PROSITE" id="PS00409">
    <property type="entry name" value="PROKAR_NTER_METHYL"/>
    <property type="match status" value="1"/>
</dbReference>
<evidence type="ECO:0000256" key="3">
    <source>
        <dbReference type="ARBA" id="ARBA00022764"/>
    </source>
</evidence>
<dbReference type="Proteomes" id="UP000007030">
    <property type="component" value="Chromosome"/>
</dbReference>
<evidence type="ECO:0000256" key="2">
    <source>
        <dbReference type="ARBA" id="ARBA00004418"/>
    </source>
</evidence>
<protein>
    <submittedName>
        <fullName evidence="5">General secretion pathway protein I</fullName>
    </submittedName>
</protein>
<keyword evidence="3" id="KW-0574">Periplasm</keyword>
<organism evidence="5 6">
    <name type="scientific">Marinithermus hydrothermalis (strain DSM 14884 / JCM 11576 / T1)</name>
    <dbReference type="NCBI Taxonomy" id="869210"/>
    <lineage>
        <taxon>Bacteria</taxon>
        <taxon>Thermotogati</taxon>
        <taxon>Deinococcota</taxon>
        <taxon>Deinococci</taxon>
        <taxon>Thermales</taxon>
        <taxon>Thermaceae</taxon>
        <taxon>Marinithermus</taxon>
    </lineage>
</organism>
<reference evidence="5 6" key="1">
    <citation type="journal article" date="2012" name="Stand. Genomic Sci.">
        <title>Complete genome sequence of the aerobic, heterotroph Marinithermus hydrothermalis type strain (T1(T)) from a deep-sea hydrothermal vent chimney.</title>
        <authorList>
            <person name="Copeland A."/>
            <person name="Gu W."/>
            <person name="Yasawong M."/>
            <person name="Lapidus A."/>
            <person name="Lucas S."/>
            <person name="Deshpande S."/>
            <person name="Pagani I."/>
            <person name="Tapia R."/>
            <person name="Cheng J.F."/>
            <person name="Goodwin L.A."/>
            <person name="Pitluck S."/>
            <person name="Liolios K."/>
            <person name="Ivanova N."/>
            <person name="Mavromatis K."/>
            <person name="Mikhailova N."/>
            <person name="Pati A."/>
            <person name="Chen A."/>
            <person name="Palaniappan K."/>
            <person name="Land M."/>
            <person name="Pan C."/>
            <person name="Brambilla E.M."/>
            <person name="Rohde M."/>
            <person name="Tindall B.J."/>
            <person name="Sikorski J."/>
            <person name="Goker M."/>
            <person name="Detter J.C."/>
            <person name="Bristow J."/>
            <person name="Eisen J.A."/>
            <person name="Markowitz V."/>
            <person name="Hugenholtz P."/>
            <person name="Kyrpides N.C."/>
            <person name="Klenk H.P."/>
            <person name="Woyke T."/>
        </authorList>
    </citation>
    <scope>NUCLEOTIDE SEQUENCE [LARGE SCALE GENOMIC DNA]</scope>
    <source>
        <strain evidence="6">DSM 14884 / JCM 11576 / T1</strain>
    </source>
</reference>
<name>F2NLT4_MARHT</name>
<dbReference type="eggNOG" id="COG4967">
    <property type="taxonomic scope" value="Bacteria"/>
</dbReference>
<dbReference type="Pfam" id="PF07963">
    <property type="entry name" value="N_methyl"/>
    <property type="match status" value="1"/>
</dbReference>
<gene>
    <name evidence="5" type="ordered locus">Marky_0151</name>
</gene>
<dbReference type="STRING" id="869210.Marky_0151"/>
<evidence type="ECO:0000313" key="6">
    <source>
        <dbReference type="Proteomes" id="UP000007030"/>
    </source>
</evidence>
<dbReference type="InterPro" id="IPR012902">
    <property type="entry name" value="N_methyl_site"/>
</dbReference>
<dbReference type="RefSeq" id="WP_013702969.1">
    <property type="nucleotide sequence ID" value="NC_015387.1"/>
</dbReference>
<dbReference type="NCBIfam" id="TIGR02532">
    <property type="entry name" value="IV_pilin_GFxxxE"/>
    <property type="match status" value="1"/>
</dbReference>
<proteinExistence type="predicted"/>
<dbReference type="InterPro" id="IPR045584">
    <property type="entry name" value="Pilin-like"/>
</dbReference>
<keyword evidence="6" id="KW-1185">Reference proteome</keyword>
<accession>F2NLT4</accession>
<evidence type="ECO:0000256" key="4">
    <source>
        <dbReference type="ARBA" id="ARBA00023237"/>
    </source>
</evidence>
<comment type="subcellular location">
    <subcellularLocation>
        <location evidence="1">Cell outer membrane</location>
        <topology evidence="1">Single-pass membrane protein</topology>
    </subcellularLocation>
    <subcellularLocation>
        <location evidence="2">Periplasm</location>
    </subcellularLocation>
</comment>
<dbReference type="GO" id="GO:0042597">
    <property type="term" value="C:periplasmic space"/>
    <property type="evidence" value="ECO:0007669"/>
    <property type="project" value="UniProtKB-SubCell"/>
</dbReference>
<dbReference type="EMBL" id="CP002630">
    <property type="protein sequence ID" value="AEB10914.1"/>
    <property type="molecule type" value="Genomic_DNA"/>
</dbReference>
<dbReference type="SUPFAM" id="SSF54523">
    <property type="entry name" value="Pili subunits"/>
    <property type="match status" value="1"/>
</dbReference>
<keyword evidence="4" id="KW-0472">Membrane</keyword>
<dbReference type="AlphaFoldDB" id="F2NLT4"/>
<evidence type="ECO:0000256" key="1">
    <source>
        <dbReference type="ARBA" id="ARBA00004203"/>
    </source>
</evidence>
<dbReference type="GO" id="GO:0009279">
    <property type="term" value="C:cell outer membrane"/>
    <property type="evidence" value="ECO:0007669"/>
    <property type="project" value="UniProtKB-SubCell"/>
</dbReference>